<name>A0A396K1R3_MEDTR</name>
<dbReference type="Gramene" id="rna6860">
    <property type="protein sequence ID" value="RHN82681.1"/>
    <property type="gene ID" value="gene6860"/>
</dbReference>
<feature type="transmembrane region" description="Helical" evidence="1">
    <location>
        <begin position="12"/>
        <end position="40"/>
    </location>
</feature>
<dbReference type="EMBL" id="PSQE01000001">
    <property type="protein sequence ID" value="RHN82681.1"/>
    <property type="molecule type" value="Genomic_DNA"/>
</dbReference>
<keyword evidence="1" id="KW-0472">Membrane</keyword>
<accession>A0A396K1R3</accession>
<dbReference type="PANTHER" id="PTHR31900">
    <property type="entry name" value="F-BOX/RNI SUPERFAMILY PROTEIN-RELATED"/>
    <property type="match status" value="1"/>
</dbReference>
<dbReference type="Pfam" id="PF08387">
    <property type="entry name" value="FBD"/>
    <property type="match status" value="1"/>
</dbReference>
<dbReference type="InterPro" id="IPR006566">
    <property type="entry name" value="FBD"/>
</dbReference>
<evidence type="ECO:0000313" key="3">
    <source>
        <dbReference type="EMBL" id="RHN82681.1"/>
    </source>
</evidence>
<keyword evidence="1" id="KW-1133">Transmembrane helix</keyword>
<comment type="caution">
    <text evidence="3">The sequence shown here is derived from an EMBL/GenBank/DDBJ whole genome shotgun (WGS) entry which is preliminary data.</text>
</comment>
<gene>
    <name evidence="3" type="ORF">MtrunA17_Chr1g0212401</name>
</gene>
<reference evidence="4" key="1">
    <citation type="journal article" date="2018" name="Nat. Plants">
        <title>Whole-genome landscape of Medicago truncatula symbiotic genes.</title>
        <authorList>
            <person name="Pecrix Y."/>
            <person name="Staton S.E."/>
            <person name="Sallet E."/>
            <person name="Lelandais-Briere C."/>
            <person name="Moreau S."/>
            <person name="Carrere S."/>
            <person name="Blein T."/>
            <person name="Jardinaud M.F."/>
            <person name="Latrasse D."/>
            <person name="Zouine M."/>
            <person name="Zahm M."/>
            <person name="Kreplak J."/>
            <person name="Mayjonade B."/>
            <person name="Satge C."/>
            <person name="Perez M."/>
            <person name="Cauet S."/>
            <person name="Marande W."/>
            <person name="Chantry-Darmon C."/>
            <person name="Lopez-Roques C."/>
            <person name="Bouchez O."/>
            <person name="Berard A."/>
            <person name="Debelle F."/>
            <person name="Munos S."/>
            <person name="Bendahmane A."/>
            <person name="Berges H."/>
            <person name="Niebel A."/>
            <person name="Buitink J."/>
            <person name="Frugier F."/>
            <person name="Benhamed M."/>
            <person name="Crespi M."/>
            <person name="Gouzy J."/>
            <person name="Gamas P."/>
        </authorList>
    </citation>
    <scope>NUCLEOTIDE SEQUENCE [LARGE SCALE GENOMIC DNA]</scope>
    <source>
        <strain evidence="4">cv. Jemalong A17</strain>
    </source>
</reference>
<sequence length="170" mass="19447">MVMTHENVYNPSIAIFHFIYLIFLNVLNLILTPIVLPFALQYLVRTEHYLADIPAFGMLSDLELNSVTREILLGLLLKSPSLVTLVFQMLDFDEEPQNFSVVPGCFLSTLKVVNFEKFAGKERELCFAKFVMENAGVLERISFSCSCELHGLEMEKVKRKISLLREVLAR</sequence>
<dbReference type="AlphaFoldDB" id="A0A396K1R3"/>
<keyword evidence="1" id="KW-0812">Transmembrane</keyword>
<proteinExistence type="predicted"/>
<dbReference type="Proteomes" id="UP000265566">
    <property type="component" value="Chromosome 1"/>
</dbReference>
<dbReference type="PANTHER" id="PTHR31900:SF32">
    <property type="entry name" value="F-BOX_RNI_FBD-LIKE DOMAIN PROTEIN"/>
    <property type="match status" value="1"/>
</dbReference>
<dbReference type="InterPro" id="IPR050232">
    <property type="entry name" value="FBL13/AtMIF1-like"/>
</dbReference>
<feature type="domain" description="FBD" evidence="2">
    <location>
        <begin position="100"/>
        <end position="143"/>
    </location>
</feature>
<protein>
    <submittedName>
        <fullName evidence="3">Putative FBD domain-containing protein</fullName>
    </submittedName>
</protein>
<evidence type="ECO:0000313" key="4">
    <source>
        <dbReference type="Proteomes" id="UP000265566"/>
    </source>
</evidence>
<evidence type="ECO:0000259" key="2">
    <source>
        <dbReference type="Pfam" id="PF08387"/>
    </source>
</evidence>
<evidence type="ECO:0000256" key="1">
    <source>
        <dbReference type="SAM" id="Phobius"/>
    </source>
</evidence>
<organism evidence="3 4">
    <name type="scientific">Medicago truncatula</name>
    <name type="common">Barrel medic</name>
    <name type="synonym">Medicago tribuloides</name>
    <dbReference type="NCBI Taxonomy" id="3880"/>
    <lineage>
        <taxon>Eukaryota</taxon>
        <taxon>Viridiplantae</taxon>
        <taxon>Streptophyta</taxon>
        <taxon>Embryophyta</taxon>
        <taxon>Tracheophyta</taxon>
        <taxon>Spermatophyta</taxon>
        <taxon>Magnoliopsida</taxon>
        <taxon>eudicotyledons</taxon>
        <taxon>Gunneridae</taxon>
        <taxon>Pentapetalae</taxon>
        <taxon>rosids</taxon>
        <taxon>fabids</taxon>
        <taxon>Fabales</taxon>
        <taxon>Fabaceae</taxon>
        <taxon>Papilionoideae</taxon>
        <taxon>50 kb inversion clade</taxon>
        <taxon>NPAAA clade</taxon>
        <taxon>Hologalegina</taxon>
        <taxon>IRL clade</taxon>
        <taxon>Trifolieae</taxon>
        <taxon>Medicago</taxon>
    </lineage>
</organism>